<evidence type="ECO:0000256" key="4">
    <source>
        <dbReference type="ARBA" id="ARBA00022737"/>
    </source>
</evidence>
<keyword evidence="1 7" id="KW-0489">Methyltransferase</keyword>
<dbReference type="GO" id="GO:0042054">
    <property type="term" value="F:histone methyltransferase activity"/>
    <property type="evidence" value="ECO:0007669"/>
    <property type="project" value="TreeGrafter"/>
</dbReference>
<dbReference type="PANTHER" id="PTHR11006:SF4">
    <property type="entry name" value="PROTEIN ARGININE N-METHYLTRANSFERASE 7"/>
    <property type="match status" value="1"/>
</dbReference>
<organism evidence="9 10">
    <name type="scientific">Drosophila busckii</name>
    <name type="common">Fruit fly</name>
    <dbReference type="NCBI Taxonomy" id="30019"/>
    <lineage>
        <taxon>Eukaryota</taxon>
        <taxon>Metazoa</taxon>
        <taxon>Ecdysozoa</taxon>
        <taxon>Arthropoda</taxon>
        <taxon>Hexapoda</taxon>
        <taxon>Insecta</taxon>
        <taxon>Pterygota</taxon>
        <taxon>Neoptera</taxon>
        <taxon>Endopterygota</taxon>
        <taxon>Diptera</taxon>
        <taxon>Brachycera</taxon>
        <taxon>Muscomorpha</taxon>
        <taxon>Ephydroidea</taxon>
        <taxon>Drosophilidae</taxon>
        <taxon>Drosophila</taxon>
    </lineage>
</organism>
<proteinExistence type="inferred from homology"/>
<dbReference type="FunFam" id="2.70.160.11:FF:000019">
    <property type="entry name" value="Protein arginine N-methyltransferase 7"/>
    <property type="match status" value="1"/>
</dbReference>
<evidence type="ECO:0000256" key="7">
    <source>
        <dbReference type="PROSITE-ProRule" id="PRU01015"/>
    </source>
</evidence>
<dbReference type="GO" id="GO:0016274">
    <property type="term" value="F:protein-arginine N-methyltransferase activity"/>
    <property type="evidence" value="ECO:0007669"/>
    <property type="project" value="InterPro"/>
</dbReference>
<evidence type="ECO:0000313" key="10">
    <source>
        <dbReference type="Proteomes" id="UP000494163"/>
    </source>
</evidence>
<dbReference type="Gene3D" id="3.40.50.150">
    <property type="entry name" value="Vaccinia Virus protein VP39"/>
    <property type="match status" value="2"/>
</dbReference>
<evidence type="ECO:0000256" key="5">
    <source>
        <dbReference type="ARBA" id="ARBA00025081"/>
    </source>
</evidence>
<name>A0A0M3QV51_DROBS</name>
<reference evidence="9 10" key="1">
    <citation type="submission" date="2015-08" db="EMBL/GenBank/DDBJ databases">
        <title>Ancestral chromatin configuration constrains chromatin evolution on differentiating sex chromosomes in Drosophila.</title>
        <authorList>
            <person name="Zhou Q."/>
            <person name="Bachtrog D."/>
        </authorList>
    </citation>
    <scope>NUCLEOTIDE SEQUENCE [LARGE SCALE GENOMIC DNA]</scope>
    <source>
        <tissue evidence="9">Whole larvae</tissue>
    </source>
</reference>
<comment type="function">
    <text evidence="6">Arginine methyltransferase that can both catalyze the formation of omega-N monomethylarginine (MMA) and symmetrical dimethylarginine (sDMA).</text>
</comment>
<dbReference type="CDD" id="cd02440">
    <property type="entry name" value="AdoMet_MTases"/>
    <property type="match status" value="1"/>
</dbReference>
<evidence type="ECO:0000256" key="1">
    <source>
        <dbReference type="ARBA" id="ARBA00022603"/>
    </source>
</evidence>
<keyword evidence="2 7" id="KW-0808">Transferase</keyword>
<keyword evidence="4" id="KW-0677">Repeat</keyword>
<dbReference type="FunFam" id="3.40.50.150:FF:000071">
    <property type="entry name" value="Protein arginine N-methyltransferase 7"/>
    <property type="match status" value="1"/>
</dbReference>
<dbReference type="FunFam" id="2.70.160.11:FF:000014">
    <property type="entry name" value="Protein arginine N-methyltransferase 7"/>
    <property type="match status" value="1"/>
</dbReference>
<dbReference type="EC" id="2.1.1.-" evidence="6"/>
<dbReference type="AlphaFoldDB" id="A0A0M3QV51"/>
<dbReference type="FunFam" id="3.40.50.150:FF:000070">
    <property type="entry name" value="Protein arginine N-methyltransferase 7"/>
    <property type="match status" value="1"/>
</dbReference>
<keyword evidence="10" id="KW-1185">Reference proteome</keyword>
<dbReference type="InterPro" id="IPR055135">
    <property type="entry name" value="PRMT_dom"/>
</dbReference>
<comment type="function">
    <text evidence="5">Essential arginine methyltransferase that can both catalyze the formation of omega-N monomethylarginine (MMA) and symmetrical dimethylarginine (sDMA). Specifically mediates the symmetrical dimethylation of arginine residues in the small nuclear ribonucleoproteins SmD1 and SmD3.</text>
</comment>
<gene>
    <name evidence="9" type="ORF">Dbus_chr2Rg1352</name>
</gene>
<dbReference type="Pfam" id="PF22528">
    <property type="entry name" value="PRMT_C"/>
    <property type="match status" value="2"/>
</dbReference>
<feature type="domain" description="Protein arginine N-methyltransferase" evidence="8">
    <location>
        <begin position="547"/>
        <end position="683"/>
    </location>
</feature>
<dbReference type="OrthoDB" id="412876at2759"/>
<dbReference type="PANTHER" id="PTHR11006">
    <property type="entry name" value="PROTEIN ARGININE N-METHYLTRANSFERASE"/>
    <property type="match status" value="1"/>
</dbReference>
<dbReference type="InterPro" id="IPR029063">
    <property type="entry name" value="SAM-dependent_MTases_sf"/>
</dbReference>
<comment type="similarity">
    <text evidence="6">Belongs to the class I-like SAM-binding methyltransferase superfamily. Protein arginine N-methyltransferase family. PRMT7 subfamily.</text>
</comment>
<feature type="domain" description="Protein arginine N-methyltransferase" evidence="8">
    <location>
        <begin position="256"/>
        <end position="365"/>
    </location>
</feature>
<dbReference type="PROSITE" id="PS51678">
    <property type="entry name" value="SAM_MT_PRMT"/>
    <property type="match status" value="2"/>
</dbReference>
<evidence type="ECO:0000313" key="9">
    <source>
        <dbReference type="EMBL" id="ALC41773.1"/>
    </source>
</evidence>
<evidence type="ECO:0000256" key="3">
    <source>
        <dbReference type="ARBA" id="ARBA00022691"/>
    </source>
</evidence>
<accession>A0A0M3QV51</accession>
<protein>
    <recommendedName>
        <fullName evidence="6">Protein arginine N-methyltransferase</fullName>
        <ecNumber evidence="6">2.1.1.-</ecNumber>
    </recommendedName>
</protein>
<dbReference type="Gene3D" id="2.70.160.11">
    <property type="entry name" value="Hnrnp arginine n-methyltransferase1"/>
    <property type="match status" value="2"/>
</dbReference>
<sequence>MLGALLLLRHSKSVVPKVTGLARLMANFTQVSNPITGQSGWQERDDNYDYHLEVANAGFGDMLHDWERNQKYYKALKKTIANMREAGKKVHVLDIGTGTGILAMMALRAGADTVTACEAFMPMANCAQRILAANDASQVRLIRKRSTEIVMGVDMTQRANLLVAELLDTELIGEGAIGIYNHAHKELLTEDALCIPARANCYAQVVESSLAAQWNSLKLLANLDGDILLRPPKELQQCSGEAALHDVQLSQLPSNSFRCLTEPAEIFEFDFQRKQPRELKRQRAVKIQLQHAGNAELVFYWWQIALDDAGEVLLSCAPYWAHPELCQLQNTCQDNRRPLANLVPWRDHWMQAIYYLPQPVQLQLSDAHLWLNCCHDEYSLWFEAHKQLPTEKQVRRHTCSCDLHMTYSRSRIGQLNQGTRNKRYLSYLEQAIQPDKQQHVLLLGDGCLLGMASAALGAASVTCVEPHRFSRRLVDSVVKHNALKSVTFFEQLQQIPADQLGKLTHIFAEPYFLNSILPWDNFYFGTLILQLQQQQLSEQLQISPSGARIYALPVEFLDLHKIRAPVRNCEGFDLKLFDQMVQHSAEQALSLVEAQPLWEYPCRALTQPQQLLSVDFYNFGQEQMNHGHLKLEDAFGVCNGIALWVDWEIVKDSPKSVVSTGPSETIVPGQFVKWDMFVRQGVHFTNYTEKSAQLDWNTTFKPQLGELSFKFTLSPQHIKNA</sequence>
<dbReference type="SMR" id="A0A0M3QV51"/>
<dbReference type="InterPro" id="IPR014644">
    <property type="entry name" value="MeTrfase_PRMT7"/>
</dbReference>
<evidence type="ECO:0000256" key="2">
    <source>
        <dbReference type="ARBA" id="ARBA00022679"/>
    </source>
</evidence>
<dbReference type="InterPro" id="IPR025799">
    <property type="entry name" value="Arg_MeTrfase"/>
</dbReference>
<dbReference type="GO" id="GO:0032259">
    <property type="term" value="P:methylation"/>
    <property type="evidence" value="ECO:0007669"/>
    <property type="project" value="UniProtKB-KW"/>
</dbReference>
<keyword evidence="3 7" id="KW-0949">S-adenosyl-L-methionine</keyword>
<dbReference type="STRING" id="30019.A0A0M3QV51"/>
<dbReference type="SUPFAM" id="SSF53335">
    <property type="entry name" value="S-adenosyl-L-methionine-dependent methyltransferases"/>
    <property type="match status" value="2"/>
</dbReference>
<dbReference type="Pfam" id="PF06325">
    <property type="entry name" value="PrmA"/>
    <property type="match status" value="1"/>
</dbReference>
<evidence type="ECO:0000259" key="8">
    <source>
        <dbReference type="Pfam" id="PF22528"/>
    </source>
</evidence>
<dbReference type="Proteomes" id="UP000494163">
    <property type="component" value="Chromosome 2R"/>
</dbReference>
<dbReference type="PIRSF" id="PIRSF036946">
    <property type="entry name" value="Arg_N-mtase"/>
    <property type="match status" value="1"/>
</dbReference>
<dbReference type="EMBL" id="CP012524">
    <property type="protein sequence ID" value="ALC41773.1"/>
    <property type="molecule type" value="Genomic_DNA"/>
</dbReference>
<evidence type="ECO:0000256" key="6">
    <source>
        <dbReference type="PIRNR" id="PIRNR036946"/>
    </source>
</evidence>
<dbReference type="OMA" id="CHHDEYS"/>